<organism evidence="4">
    <name type="scientific">Mycobacterium triplex</name>
    <dbReference type="NCBI Taxonomy" id="47839"/>
    <lineage>
        <taxon>Bacteria</taxon>
        <taxon>Bacillati</taxon>
        <taxon>Actinomycetota</taxon>
        <taxon>Actinomycetes</taxon>
        <taxon>Mycobacteriales</taxon>
        <taxon>Mycobacteriaceae</taxon>
        <taxon>Mycobacterium</taxon>
        <taxon>Mycobacterium simiae complex</taxon>
    </lineage>
</organism>
<evidence type="ECO:0000256" key="1">
    <source>
        <dbReference type="ARBA" id="ARBA00023002"/>
    </source>
</evidence>
<dbReference type="AlphaFoldDB" id="A0A024K2N1"/>
<dbReference type="RefSeq" id="WP_036470930.1">
    <property type="nucleotide sequence ID" value="NZ_HG964446.1"/>
</dbReference>
<dbReference type="InterPro" id="IPR036661">
    <property type="entry name" value="Luciferase-like_sf"/>
</dbReference>
<dbReference type="PANTHER" id="PTHR30137">
    <property type="entry name" value="LUCIFERASE-LIKE MONOOXYGENASE"/>
    <property type="match status" value="1"/>
</dbReference>
<evidence type="ECO:0000256" key="2">
    <source>
        <dbReference type="ARBA" id="ARBA00023033"/>
    </source>
</evidence>
<dbReference type="GO" id="GO:0016705">
    <property type="term" value="F:oxidoreductase activity, acting on paired donors, with incorporation or reduction of molecular oxygen"/>
    <property type="evidence" value="ECO:0007669"/>
    <property type="project" value="InterPro"/>
</dbReference>
<reference evidence="4" key="1">
    <citation type="journal article" date="2014" name="Genome Announc.">
        <title>Draft Genome Sequence of Mycobacterium triplex DSM 44626.</title>
        <authorList>
            <person name="Sassi M."/>
            <person name="Croce O."/>
            <person name="Robert C."/>
            <person name="Raoult D."/>
            <person name="Drancourt M."/>
        </authorList>
    </citation>
    <scope>NUCLEOTIDE SEQUENCE [LARGE SCALE GENOMIC DNA]</scope>
    <source>
        <strain evidence="4">DSM 44626</strain>
    </source>
</reference>
<dbReference type="Proteomes" id="UP000193710">
    <property type="component" value="Unassembled WGS sequence"/>
</dbReference>
<reference evidence="4" key="2">
    <citation type="submission" date="2014-04" db="EMBL/GenBank/DDBJ databases">
        <authorList>
            <person name="Urmite Genomes U."/>
        </authorList>
    </citation>
    <scope>NUCLEOTIDE SEQUENCE</scope>
    <source>
        <strain evidence="4">DSM 44626</strain>
    </source>
</reference>
<dbReference type="eggNOG" id="COG2141">
    <property type="taxonomic scope" value="Bacteria"/>
</dbReference>
<evidence type="ECO:0000313" key="5">
    <source>
        <dbReference type="EMBL" id="ORX00214.1"/>
    </source>
</evidence>
<gene>
    <name evidence="5" type="ORF">AWC29_27030</name>
    <name evidence="4" type="ORF">BN973_04554</name>
</gene>
<dbReference type="Proteomes" id="UP000028880">
    <property type="component" value="Unassembled WGS sequence"/>
</dbReference>
<evidence type="ECO:0000313" key="6">
    <source>
        <dbReference type="Proteomes" id="UP000193710"/>
    </source>
</evidence>
<dbReference type="HOGENOM" id="CLU_027853_8_5_11"/>
<dbReference type="SUPFAM" id="SSF51679">
    <property type="entry name" value="Bacterial luciferase-like"/>
    <property type="match status" value="1"/>
</dbReference>
<dbReference type="Gene3D" id="3.20.20.30">
    <property type="entry name" value="Luciferase-like domain"/>
    <property type="match status" value="1"/>
</dbReference>
<name>A0A024K2N1_9MYCO</name>
<dbReference type="EMBL" id="HG964446">
    <property type="protein sequence ID" value="CDO90161.1"/>
    <property type="molecule type" value="Genomic_DNA"/>
</dbReference>
<dbReference type="GO" id="GO:0004497">
    <property type="term" value="F:monooxygenase activity"/>
    <property type="evidence" value="ECO:0007669"/>
    <property type="project" value="UniProtKB-KW"/>
</dbReference>
<evidence type="ECO:0000259" key="3">
    <source>
        <dbReference type="Pfam" id="PF00296"/>
    </source>
</evidence>
<dbReference type="InterPro" id="IPR011251">
    <property type="entry name" value="Luciferase-like_dom"/>
</dbReference>
<dbReference type="OrthoDB" id="9776438at2"/>
<dbReference type="InterPro" id="IPR050766">
    <property type="entry name" value="Bact_Lucif_Oxidored"/>
</dbReference>
<proteinExistence type="predicted"/>
<keyword evidence="2" id="KW-0503">Monooxygenase</keyword>
<dbReference type="Pfam" id="PF00296">
    <property type="entry name" value="Bac_luciferase"/>
    <property type="match status" value="1"/>
</dbReference>
<dbReference type="GO" id="GO:0005829">
    <property type="term" value="C:cytosol"/>
    <property type="evidence" value="ECO:0007669"/>
    <property type="project" value="TreeGrafter"/>
</dbReference>
<dbReference type="STRING" id="47839.BN973_04554"/>
<keyword evidence="1" id="KW-0560">Oxidoreductase</keyword>
<keyword evidence="6" id="KW-1185">Reference proteome</keyword>
<evidence type="ECO:0000313" key="4">
    <source>
        <dbReference type="EMBL" id="CDO90161.1"/>
    </source>
</evidence>
<reference evidence="5 6" key="3">
    <citation type="submission" date="2016-01" db="EMBL/GenBank/DDBJ databases">
        <title>The new phylogeny of the genus Mycobacterium.</title>
        <authorList>
            <person name="Tarcisio F."/>
            <person name="Conor M."/>
            <person name="Antonella G."/>
            <person name="Elisabetta G."/>
            <person name="Giulia F.S."/>
            <person name="Sara T."/>
            <person name="Anna F."/>
            <person name="Clotilde B."/>
            <person name="Roberto B."/>
            <person name="Veronica D.S."/>
            <person name="Fabio R."/>
            <person name="Monica P."/>
            <person name="Olivier J."/>
            <person name="Enrico T."/>
            <person name="Nicola S."/>
        </authorList>
    </citation>
    <scope>NUCLEOTIDE SEQUENCE [LARGE SCALE GENOMIC DNA]</scope>
    <source>
        <strain evidence="5 6">DSM 44626</strain>
    </source>
</reference>
<feature type="domain" description="Luciferase-like" evidence="3">
    <location>
        <begin position="11"/>
        <end position="308"/>
    </location>
</feature>
<dbReference type="PANTHER" id="PTHR30137:SF8">
    <property type="entry name" value="BLR5498 PROTEIN"/>
    <property type="match status" value="1"/>
</dbReference>
<dbReference type="EMBL" id="LQPY01000037">
    <property type="protein sequence ID" value="ORX00214.1"/>
    <property type="molecule type" value="Genomic_DNA"/>
</dbReference>
<accession>A0A024K2N1</accession>
<sequence length="345" mass="37511">MKLSLMTLGDVVTDPVTGVTPTAAERHRAIVEAAVVADEAGFEGVHIGEHHGLEYTTSAPPVVLAAIGERTSRLRLSTAVTLAANLDPIRVAEDYATVDALSGGRCEVVVGRGNFFVSTYTLFGQRLEDSHELFAQNVELLTQLWAGKEVSWAGSRHRAAISEFVLQPAPVGAMPLWIGGGASESSTDLAARLGLDLMLPSAFGNPQMFKPVVDSYREKFASYGHPREPRVGACWHVNVAKTSQAARDRWEPRYRAYFELMSTVIPRVNPDPPAFVTKPFDFEFLTSRGPAIVGSPAEVADRLNVWSEVLTSDTNLIYIDMGGQPAGEYREMVELIGSEVIPELN</sequence>
<protein>
    <submittedName>
        <fullName evidence="4">F420-dependent methylene-tetrahydromethanopterin reductase</fullName>
    </submittedName>
    <submittedName>
        <fullName evidence="5">Luciferase</fullName>
    </submittedName>
</protein>